<organism evidence="3 4">
    <name type="scientific">Mariniflexile aquimaris</name>
    <dbReference type="NCBI Taxonomy" id="881009"/>
    <lineage>
        <taxon>Bacteria</taxon>
        <taxon>Pseudomonadati</taxon>
        <taxon>Bacteroidota</taxon>
        <taxon>Flavobacteriia</taxon>
        <taxon>Flavobacteriales</taxon>
        <taxon>Flavobacteriaceae</taxon>
        <taxon>Mariniflexile</taxon>
    </lineage>
</organism>
<dbReference type="InterPro" id="IPR035986">
    <property type="entry name" value="PKD_dom_sf"/>
</dbReference>
<evidence type="ECO:0000313" key="3">
    <source>
        <dbReference type="EMBL" id="MFD0835328.1"/>
    </source>
</evidence>
<dbReference type="InterPro" id="IPR022409">
    <property type="entry name" value="PKD/Chitinase_dom"/>
</dbReference>
<feature type="signal peptide" evidence="1">
    <location>
        <begin position="1"/>
        <end position="30"/>
    </location>
</feature>
<feature type="domain" description="PKD" evidence="2">
    <location>
        <begin position="49"/>
        <end position="127"/>
    </location>
</feature>
<dbReference type="PROSITE" id="PS50093">
    <property type="entry name" value="PKD"/>
    <property type="match status" value="1"/>
</dbReference>
<feature type="chain" id="PRO_5045889903" evidence="1">
    <location>
        <begin position="31"/>
        <end position="319"/>
    </location>
</feature>
<keyword evidence="1" id="KW-0732">Signal</keyword>
<reference evidence="4" key="1">
    <citation type="journal article" date="2019" name="Int. J. Syst. Evol. Microbiol.">
        <title>The Global Catalogue of Microorganisms (GCM) 10K type strain sequencing project: providing services to taxonomists for standard genome sequencing and annotation.</title>
        <authorList>
            <consortium name="The Broad Institute Genomics Platform"/>
            <consortium name="The Broad Institute Genome Sequencing Center for Infectious Disease"/>
            <person name="Wu L."/>
            <person name="Ma J."/>
        </authorList>
    </citation>
    <scope>NUCLEOTIDE SEQUENCE [LARGE SCALE GENOMIC DNA]</scope>
    <source>
        <strain evidence="4">CCUG 60529</strain>
    </source>
</reference>
<dbReference type="EMBL" id="JBHTIB010000008">
    <property type="protein sequence ID" value="MFD0835328.1"/>
    <property type="molecule type" value="Genomic_DNA"/>
</dbReference>
<dbReference type="Gene3D" id="2.60.40.10">
    <property type="entry name" value="Immunoglobulins"/>
    <property type="match status" value="1"/>
</dbReference>
<keyword evidence="4" id="KW-1185">Reference proteome</keyword>
<proteinExistence type="predicted"/>
<accession>A0ABW3BRP1</accession>
<dbReference type="PROSITE" id="PS51257">
    <property type="entry name" value="PROKAR_LIPOPROTEIN"/>
    <property type="match status" value="1"/>
</dbReference>
<dbReference type="SMART" id="SM00089">
    <property type="entry name" value="PKD"/>
    <property type="match status" value="1"/>
</dbReference>
<protein>
    <submittedName>
        <fullName evidence="3">PKD domain-containing protein</fullName>
    </submittedName>
</protein>
<comment type="caution">
    <text evidence="3">The sequence shown here is derived from an EMBL/GenBank/DDBJ whole genome shotgun (WGS) entry which is preliminary data.</text>
</comment>
<evidence type="ECO:0000259" key="2">
    <source>
        <dbReference type="PROSITE" id="PS50093"/>
    </source>
</evidence>
<evidence type="ECO:0000256" key="1">
    <source>
        <dbReference type="SAM" id="SignalP"/>
    </source>
</evidence>
<gene>
    <name evidence="3" type="ORF">ACFQ0I_06100</name>
</gene>
<dbReference type="Gene3D" id="2.60.120.260">
    <property type="entry name" value="Galactose-binding domain-like"/>
    <property type="match status" value="1"/>
</dbReference>
<dbReference type="InterPro" id="IPR013783">
    <property type="entry name" value="Ig-like_fold"/>
</dbReference>
<evidence type="ECO:0000313" key="4">
    <source>
        <dbReference type="Proteomes" id="UP001597011"/>
    </source>
</evidence>
<dbReference type="RefSeq" id="WP_379940393.1">
    <property type="nucleotide sequence ID" value="NZ_JBHTIB010000008.1"/>
</dbReference>
<name>A0ABW3BRP1_9FLAO</name>
<dbReference type="InterPro" id="IPR000601">
    <property type="entry name" value="PKD_dom"/>
</dbReference>
<dbReference type="Proteomes" id="UP001597011">
    <property type="component" value="Unassembled WGS sequence"/>
</dbReference>
<dbReference type="SUPFAM" id="SSF49299">
    <property type="entry name" value="PKD domain"/>
    <property type="match status" value="1"/>
</dbReference>
<sequence>MKKISNLKKRVSEMCLGALALIAFFSVTSCDPTIDALAFDLPEANSKEDLTPPTASFKASVTADYLSYTFSNTSSSATTYLWNYGDGNTSTGLDGANTFPAEGTYTVTLTASDKLGKTSTFTMDIEVIEPEVPPAIVPEVLNGDFTNGMDNWKVSTFTGGTTSSFNTSSDGSWLNYDGTDNGSKTAGAKWTLSTSAGAYTSSSTRYAYQAIVVTPNTPYVLEYEYAIKTEAEQSGVATGGNRIIGEILDGHFADGKDAVASSNAGPLVQHVGTQVLGKTTFTKVKAVFTSNATGEVAIWIYAVTAVDAYVDNVKVYPAN</sequence>
<dbReference type="Pfam" id="PF18911">
    <property type="entry name" value="PKD_4"/>
    <property type="match status" value="1"/>
</dbReference>
<dbReference type="CDD" id="cd00146">
    <property type="entry name" value="PKD"/>
    <property type="match status" value="1"/>
</dbReference>